<keyword evidence="2" id="KW-1185">Reference proteome</keyword>
<name>A0A8T9QEX6_9BACT</name>
<reference evidence="1" key="1">
    <citation type="submission" date="2022-04" db="EMBL/GenBank/DDBJ databases">
        <title>Hymenobacter sp. isolated from the air.</title>
        <authorList>
            <person name="Won M."/>
            <person name="Lee C.-M."/>
            <person name="Woen H.-Y."/>
            <person name="Kwon S.-W."/>
        </authorList>
    </citation>
    <scope>NUCLEOTIDE SEQUENCE</scope>
    <source>
        <strain evidence="1">5116S-3</strain>
    </source>
</reference>
<evidence type="ECO:0000313" key="2">
    <source>
        <dbReference type="Proteomes" id="UP000831796"/>
    </source>
</evidence>
<dbReference type="KEGG" id="hcu:MUN79_09625"/>
<sequence>MDVQALLEQFHPYEIDQVATFNVDHLIYILDFLTAAPLRNKKNAEQIIDGFVPMTAHSLQRVVSHYNAYLAYLKRAGVIEVYKNGTFQPGTAELPGKSRKYRFTEAYRQQPIRFVEVTTKAFKRRMSALRSREWRSLRGRDYKHLLKYLEADGRLQIDADAARQWNQERLNLLQLRPELRKVKKRINSAYQRADAYVDPIEQYNHAEYSIGRLEHQIWDVVIDDKVHRLHSPLTNMHSGLRHFLKYDGEELVSLDIANSQPYLATLLLRPGFYSKPDQVLPRLFFEVEGVQIKQERETHQLTHPYLILQNTGFDPDAQDIKTFNNLTSKGLLYQYLQDKFRAQLGVANCGRRQVKETVFEVLFAKNRYTSDRKKLFETLFPSVSQIFIMLKEKDNTMLPRLLQMLESHIVLRRICGLIAKKHPNAPLLTIHDSIVTTLPYAERVETIMKKELERLVGLAPTVKREYWQAATAWAILEEMRKAAHCPVTELSKPKLRTALKKPVAWTSCASEVV</sequence>
<dbReference type="RefSeq" id="WP_244677463.1">
    <property type="nucleotide sequence ID" value="NZ_CP095046.1"/>
</dbReference>
<proteinExistence type="predicted"/>
<gene>
    <name evidence="1" type="ORF">MUN79_09625</name>
</gene>
<dbReference type="Proteomes" id="UP000831796">
    <property type="component" value="Chromosome"/>
</dbReference>
<protein>
    <submittedName>
        <fullName evidence="1">S-layer homology domain-containing protein</fullName>
    </submittedName>
</protein>
<organism evidence="1 2">
    <name type="scientific">Hymenobacter cellulosilyticus</name>
    <dbReference type="NCBI Taxonomy" id="2932248"/>
    <lineage>
        <taxon>Bacteria</taxon>
        <taxon>Pseudomonadati</taxon>
        <taxon>Bacteroidota</taxon>
        <taxon>Cytophagia</taxon>
        <taxon>Cytophagales</taxon>
        <taxon>Hymenobacteraceae</taxon>
        <taxon>Hymenobacter</taxon>
    </lineage>
</organism>
<evidence type="ECO:0000313" key="1">
    <source>
        <dbReference type="EMBL" id="UOQ74119.1"/>
    </source>
</evidence>
<dbReference type="AlphaFoldDB" id="A0A8T9QEX6"/>
<dbReference type="EMBL" id="CP095046">
    <property type="protein sequence ID" value="UOQ74119.1"/>
    <property type="molecule type" value="Genomic_DNA"/>
</dbReference>
<accession>A0A8T9QEX6</accession>